<dbReference type="STRING" id="463014.BAU07_23585"/>
<evidence type="ECO:0000259" key="3">
    <source>
        <dbReference type="PROSITE" id="PS50983"/>
    </source>
</evidence>
<gene>
    <name evidence="4" type="ORF">BAU07_23585</name>
</gene>
<dbReference type="NCBIfam" id="NF038402">
    <property type="entry name" value="TroA_like"/>
    <property type="match status" value="1"/>
</dbReference>
<dbReference type="OrthoDB" id="6495095at2"/>
<evidence type="ECO:0000256" key="2">
    <source>
        <dbReference type="SAM" id="SignalP"/>
    </source>
</evidence>
<dbReference type="EMBL" id="CP016172">
    <property type="protein sequence ID" value="ANN80727.1"/>
    <property type="molecule type" value="Genomic_DNA"/>
</dbReference>
<feature type="signal peptide" evidence="2">
    <location>
        <begin position="1"/>
        <end position="18"/>
    </location>
</feature>
<name>A0A193GKV2_9BORD</name>
<dbReference type="InterPro" id="IPR054828">
    <property type="entry name" value="Vit_B12_bind_prot"/>
</dbReference>
<dbReference type="RefSeq" id="WP_066665674.1">
    <property type="nucleotide sequence ID" value="NZ_CBCSCL010000015.1"/>
</dbReference>
<accession>A0A193GKV2</accession>
<dbReference type="KEGG" id="bfz:BAU07_23585"/>
<evidence type="ECO:0000313" key="4">
    <source>
        <dbReference type="EMBL" id="ANN80727.1"/>
    </source>
</evidence>
<dbReference type="Pfam" id="PF01497">
    <property type="entry name" value="Peripla_BP_2"/>
    <property type="match status" value="1"/>
</dbReference>
<sequence length="296" mass="30410">MVFAAAAALGFTAATARAAAAAGTAPTLLSVQDDQGRTVRLPHPAARAISLAPHATELVYAAGAGDRLAGVARGSDYPSQARTLPSIGDALEPDAERVVALKPDLVIAWLPGGAAPLLPVLRNLDVPVFYSDPQTLRDIPAALEKMGVLFGTSDVAAPAAAALRARIDALARRYAGRKPVRVFIQAGREPLYTLNGRSIVSDALRLCGGVNVFADAAVTAPQVSAEAVLAARPDAIVAGSGSAQSLQATLSTWRGYALPAALAGHVFGIDADALYRPGPRLIAATEALCEALDRTR</sequence>
<evidence type="ECO:0000256" key="1">
    <source>
        <dbReference type="ARBA" id="ARBA00022729"/>
    </source>
</evidence>
<feature type="domain" description="Fe/B12 periplasmic-binding" evidence="3">
    <location>
        <begin position="47"/>
        <end position="296"/>
    </location>
</feature>
<keyword evidence="1 2" id="KW-0732">Signal</keyword>
<reference evidence="4 5" key="1">
    <citation type="submission" date="2016-06" db="EMBL/GenBank/DDBJ databases">
        <title>Complete genome sequences of Bordetella bronchialis and Bordetella flabilis.</title>
        <authorList>
            <person name="LiPuma J.J."/>
            <person name="Spilker T."/>
        </authorList>
    </citation>
    <scope>NUCLEOTIDE SEQUENCE [LARGE SCALE GENOMIC DNA]</scope>
    <source>
        <strain evidence="4 5">AU10664</strain>
    </source>
</reference>
<organism evidence="4 5">
    <name type="scientific">Bordetella flabilis</name>
    <dbReference type="NCBI Taxonomy" id="463014"/>
    <lineage>
        <taxon>Bacteria</taxon>
        <taxon>Pseudomonadati</taxon>
        <taxon>Pseudomonadota</taxon>
        <taxon>Betaproteobacteria</taxon>
        <taxon>Burkholderiales</taxon>
        <taxon>Alcaligenaceae</taxon>
        <taxon>Bordetella</taxon>
    </lineage>
</organism>
<protein>
    <submittedName>
        <fullName evidence="4">Cobalamin-binding protein</fullName>
    </submittedName>
</protein>
<dbReference type="InterPro" id="IPR050902">
    <property type="entry name" value="ABC_Transporter_SBP"/>
</dbReference>
<dbReference type="Gene3D" id="3.40.50.1980">
    <property type="entry name" value="Nitrogenase molybdenum iron protein domain"/>
    <property type="match status" value="2"/>
</dbReference>
<dbReference type="Proteomes" id="UP000091926">
    <property type="component" value="Chromosome"/>
</dbReference>
<dbReference type="GO" id="GO:0071281">
    <property type="term" value="P:cellular response to iron ion"/>
    <property type="evidence" value="ECO:0007669"/>
    <property type="project" value="TreeGrafter"/>
</dbReference>
<dbReference type="PROSITE" id="PS50983">
    <property type="entry name" value="FE_B12_PBP"/>
    <property type="match status" value="1"/>
</dbReference>
<dbReference type="PANTHER" id="PTHR30535">
    <property type="entry name" value="VITAMIN B12-BINDING PROTEIN"/>
    <property type="match status" value="1"/>
</dbReference>
<evidence type="ECO:0000313" key="5">
    <source>
        <dbReference type="Proteomes" id="UP000091926"/>
    </source>
</evidence>
<keyword evidence="5" id="KW-1185">Reference proteome</keyword>
<dbReference type="AlphaFoldDB" id="A0A193GKV2"/>
<proteinExistence type="predicted"/>
<dbReference type="SUPFAM" id="SSF53807">
    <property type="entry name" value="Helical backbone' metal receptor"/>
    <property type="match status" value="1"/>
</dbReference>
<dbReference type="PANTHER" id="PTHR30535:SF34">
    <property type="entry name" value="MOLYBDATE-BINDING PROTEIN MOLA"/>
    <property type="match status" value="1"/>
</dbReference>
<dbReference type="InterPro" id="IPR002491">
    <property type="entry name" value="ABC_transptr_periplasmic_BD"/>
</dbReference>
<feature type="chain" id="PRO_5008259099" evidence="2">
    <location>
        <begin position="19"/>
        <end position="296"/>
    </location>
</feature>
<dbReference type="CDD" id="cd01144">
    <property type="entry name" value="BtuF"/>
    <property type="match status" value="1"/>
</dbReference>